<reference evidence="1" key="4">
    <citation type="submission" date="2024-05" db="EMBL/GenBank/DDBJ databases">
        <authorList>
            <person name="Sun Q."/>
            <person name="Zhou Y."/>
        </authorList>
    </citation>
    <scope>NUCLEOTIDE SEQUENCE</scope>
    <source>
        <strain evidence="1">CGMCC 1.15644</strain>
    </source>
</reference>
<reference evidence="2 3" key="3">
    <citation type="submission" date="2019-03" db="EMBL/GenBank/DDBJ databases">
        <title>Genomic Encyclopedia of Type Strains, Phase IV (KMG-IV): sequencing the most valuable type-strain genomes for metagenomic binning, comparative biology and taxonomic classification.</title>
        <authorList>
            <person name="Goeker M."/>
        </authorList>
    </citation>
    <scope>NUCLEOTIDE SEQUENCE [LARGE SCALE GENOMIC DNA]</scope>
    <source>
        <strain evidence="2 3">DSM 103236</strain>
    </source>
</reference>
<reference evidence="1" key="1">
    <citation type="journal article" date="2014" name="Int. J. Syst. Evol. Microbiol.">
        <title>Complete genome of a new Firmicutes species belonging to the dominant human colonic microbiota ('Ruminococcus bicirculans') reveals two chromosomes and a selective capacity to utilize plant glucans.</title>
        <authorList>
            <consortium name="NISC Comparative Sequencing Program"/>
            <person name="Wegmann U."/>
            <person name="Louis P."/>
            <person name="Goesmann A."/>
            <person name="Henrissat B."/>
            <person name="Duncan S.H."/>
            <person name="Flint H.J."/>
        </authorList>
    </citation>
    <scope>NUCLEOTIDE SEQUENCE</scope>
    <source>
        <strain evidence="1">CGMCC 1.15644</strain>
    </source>
</reference>
<organism evidence="2 3">
    <name type="scientific">Pedobacter psychrotolerans</name>
    <dbReference type="NCBI Taxonomy" id="1843235"/>
    <lineage>
        <taxon>Bacteria</taxon>
        <taxon>Pseudomonadati</taxon>
        <taxon>Bacteroidota</taxon>
        <taxon>Sphingobacteriia</taxon>
        <taxon>Sphingobacteriales</taxon>
        <taxon>Sphingobacteriaceae</taxon>
        <taxon>Pedobacter</taxon>
    </lineage>
</organism>
<name>A0A4R2H4Z1_9SPHI</name>
<evidence type="ECO:0000313" key="4">
    <source>
        <dbReference type="Proteomes" id="UP000622648"/>
    </source>
</evidence>
<dbReference type="Proteomes" id="UP000295684">
    <property type="component" value="Unassembled WGS sequence"/>
</dbReference>
<sequence length="283" mass="33352">MEFNFYPEVYSYNLTLNLEVLREYHVDAQLMYDWGSKSNDTDLKFYPYLVTFYLNDLMDIDKQVTLLIDNVKLSTPIDQSKKIEFLNSLMYLCFELEKELLSTAFNDEDFLQLIKIGKKIQRIQEKELSQFSINRIMLDDEKIAKSVRDIACKLLLHKFKACAKHTRYNKISSINEVINFVNGFKVSNESIHLSILGHWADLIQAYLHNGRYLISIDKTKLNTKNKKQFPLTVQQSDFIYSLFELFNFLTPRNRETFSTNAYIRNCISKFEESLIAESTDDLK</sequence>
<keyword evidence="4" id="KW-1185">Reference proteome</keyword>
<dbReference type="RefSeq" id="WP_132535613.1">
    <property type="nucleotide sequence ID" value="NZ_BMJO01000007.1"/>
</dbReference>
<protein>
    <submittedName>
        <fullName evidence="2">Uncharacterized protein</fullName>
    </submittedName>
</protein>
<evidence type="ECO:0000313" key="2">
    <source>
        <dbReference type="EMBL" id="TCO20761.1"/>
    </source>
</evidence>
<comment type="caution">
    <text evidence="2">The sequence shown here is derived from an EMBL/GenBank/DDBJ whole genome shotgun (WGS) entry which is preliminary data.</text>
</comment>
<reference evidence="4" key="2">
    <citation type="journal article" date="2019" name="Int. J. Syst. Evol. Microbiol.">
        <title>The Global Catalogue of Microorganisms (GCM) 10K type strain sequencing project: providing services to taxonomists for standard genome sequencing and annotation.</title>
        <authorList>
            <consortium name="The Broad Institute Genomics Platform"/>
            <consortium name="The Broad Institute Genome Sequencing Center for Infectious Disease"/>
            <person name="Wu L."/>
            <person name="Ma J."/>
        </authorList>
    </citation>
    <scope>NUCLEOTIDE SEQUENCE [LARGE SCALE GENOMIC DNA]</scope>
    <source>
        <strain evidence="4">CGMCC 1.15644</strain>
    </source>
</reference>
<evidence type="ECO:0000313" key="1">
    <source>
        <dbReference type="EMBL" id="GGE67876.1"/>
    </source>
</evidence>
<proteinExistence type="predicted"/>
<dbReference type="EMBL" id="SLWO01000008">
    <property type="protein sequence ID" value="TCO20761.1"/>
    <property type="molecule type" value="Genomic_DNA"/>
</dbReference>
<gene>
    <name evidence="2" type="ORF">EV200_108202</name>
    <name evidence="1" type="ORF">GCM10011413_38190</name>
</gene>
<evidence type="ECO:0000313" key="3">
    <source>
        <dbReference type="Proteomes" id="UP000295684"/>
    </source>
</evidence>
<dbReference type="EMBL" id="BMJO01000007">
    <property type="protein sequence ID" value="GGE67876.1"/>
    <property type="molecule type" value="Genomic_DNA"/>
</dbReference>
<accession>A0A4R2H4Z1</accession>
<dbReference type="Proteomes" id="UP000622648">
    <property type="component" value="Unassembled WGS sequence"/>
</dbReference>
<dbReference type="AlphaFoldDB" id="A0A4R2H4Z1"/>